<organism evidence="1 2">
    <name type="scientific">Paracraurococcus ruber</name>
    <dbReference type="NCBI Taxonomy" id="77675"/>
    <lineage>
        <taxon>Bacteria</taxon>
        <taxon>Pseudomonadati</taxon>
        <taxon>Pseudomonadota</taxon>
        <taxon>Alphaproteobacteria</taxon>
        <taxon>Acetobacterales</taxon>
        <taxon>Roseomonadaceae</taxon>
        <taxon>Paracraurococcus</taxon>
    </lineage>
</organism>
<keyword evidence="2" id="KW-1185">Reference proteome</keyword>
<comment type="caution">
    <text evidence="1">The sequence shown here is derived from an EMBL/GenBank/DDBJ whole genome shotgun (WGS) entry which is preliminary data.</text>
</comment>
<sequence>MRRCVAGWAGPGRRPWRRASAMPAWRRRSPRSACVPPRVPCRPPPSPATRCMMTDGNRVERALDLFDRHVEELERQAGSQDFDKGYYLKHRPRFAGTLDLIAPAQEAGARALELGATDFLQVALRHVFGYDEVFGSVFSTEIERKYYHRAVAAAGMETRNPTFSVNLEHDLLPVPPEHFAMVLCCEVLEHMDIDPMFMLVEVNRVCQMGAELVLTTPNCCSARNFWKIAHGYRPHFFMQYERSRSPYRHNIEWDVHAVAQLARAAGFEPVTLETTDVFEAPMPEALALLARNGLTTDHRGDCIMLRARKVSGVVDRWPAGLYV</sequence>
<reference evidence="1 2" key="1">
    <citation type="journal article" date="2020" name="Microorganisms">
        <title>Osmotic Adaptation and Compatible Solute Biosynthesis of Phototrophic Bacteria as Revealed from Genome Analyses.</title>
        <authorList>
            <person name="Imhoff J.F."/>
            <person name="Rahn T."/>
            <person name="Kunzel S."/>
            <person name="Keller A."/>
            <person name="Neulinger S.C."/>
        </authorList>
    </citation>
    <scope>NUCLEOTIDE SEQUENCE [LARGE SCALE GENOMIC DNA]</scope>
    <source>
        <strain evidence="1 2">DSM 15382</strain>
    </source>
</reference>
<dbReference type="Gene3D" id="3.40.50.150">
    <property type="entry name" value="Vaccinia Virus protein VP39"/>
    <property type="match status" value="1"/>
</dbReference>
<dbReference type="EMBL" id="NRSG01000063">
    <property type="protein sequence ID" value="MBK1658702.1"/>
    <property type="molecule type" value="Genomic_DNA"/>
</dbReference>
<accession>A0ABS1CXE8</accession>
<dbReference type="Proteomes" id="UP000697995">
    <property type="component" value="Unassembled WGS sequence"/>
</dbReference>
<dbReference type="InterPro" id="IPR029063">
    <property type="entry name" value="SAM-dependent_MTases_sf"/>
</dbReference>
<evidence type="ECO:0008006" key="3">
    <source>
        <dbReference type="Google" id="ProtNLM"/>
    </source>
</evidence>
<protein>
    <recommendedName>
        <fullName evidence="3">Methyltransferase domain-containing protein</fullName>
    </recommendedName>
</protein>
<dbReference type="SUPFAM" id="SSF53335">
    <property type="entry name" value="S-adenosyl-L-methionine-dependent methyltransferases"/>
    <property type="match status" value="1"/>
</dbReference>
<name>A0ABS1CXE8_9PROT</name>
<evidence type="ECO:0000313" key="1">
    <source>
        <dbReference type="EMBL" id="MBK1658702.1"/>
    </source>
</evidence>
<proteinExistence type="predicted"/>
<evidence type="ECO:0000313" key="2">
    <source>
        <dbReference type="Proteomes" id="UP000697995"/>
    </source>
</evidence>
<gene>
    <name evidence="1" type="ORF">CKO45_10715</name>
</gene>